<evidence type="ECO:0000313" key="2">
    <source>
        <dbReference type="EMBL" id="KAI7738983.1"/>
    </source>
</evidence>
<comment type="caution">
    <text evidence="2">The sequence shown here is derived from an EMBL/GenBank/DDBJ whole genome shotgun (WGS) entry which is preliminary data.</text>
</comment>
<keyword evidence="3" id="KW-1185">Reference proteome</keyword>
<dbReference type="Proteomes" id="UP001206925">
    <property type="component" value="Unassembled WGS sequence"/>
</dbReference>
<evidence type="ECO:0000256" key="1">
    <source>
        <dbReference type="SAM" id="SignalP"/>
    </source>
</evidence>
<keyword evidence="1" id="KW-0732">Signal</keyword>
<reference evidence="2" key="1">
    <citation type="submission" date="2022-06" db="EMBL/GenBank/DDBJ databases">
        <title>Uncovering the hologenomic basis of an extraordinary plant invasion.</title>
        <authorList>
            <person name="Bieker V.C."/>
            <person name="Martin M.D."/>
            <person name="Gilbert T."/>
            <person name="Hodgins K."/>
            <person name="Battlay P."/>
            <person name="Petersen B."/>
            <person name="Wilson J."/>
        </authorList>
    </citation>
    <scope>NUCLEOTIDE SEQUENCE</scope>
    <source>
        <strain evidence="2">AA19_3_7</strain>
        <tissue evidence="2">Leaf</tissue>
    </source>
</reference>
<sequence>MMKIMMRMNIFLSIQLFLFLINHALSLPLCTDLSAPVTPKTPLAFCNYNGSSCCDSTDDSNIKKQFESMNISQPACASVLKSILCSV</sequence>
<proteinExistence type="predicted"/>
<name>A0AAD5CCK9_AMBAR</name>
<protein>
    <submittedName>
        <fullName evidence="2">Uncharacterized protein</fullName>
    </submittedName>
</protein>
<dbReference type="AlphaFoldDB" id="A0AAD5CCK9"/>
<organism evidence="2 3">
    <name type="scientific">Ambrosia artemisiifolia</name>
    <name type="common">Common ragweed</name>
    <dbReference type="NCBI Taxonomy" id="4212"/>
    <lineage>
        <taxon>Eukaryota</taxon>
        <taxon>Viridiplantae</taxon>
        <taxon>Streptophyta</taxon>
        <taxon>Embryophyta</taxon>
        <taxon>Tracheophyta</taxon>
        <taxon>Spermatophyta</taxon>
        <taxon>Magnoliopsida</taxon>
        <taxon>eudicotyledons</taxon>
        <taxon>Gunneridae</taxon>
        <taxon>Pentapetalae</taxon>
        <taxon>asterids</taxon>
        <taxon>campanulids</taxon>
        <taxon>Asterales</taxon>
        <taxon>Asteraceae</taxon>
        <taxon>Asteroideae</taxon>
        <taxon>Heliantheae alliance</taxon>
        <taxon>Heliantheae</taxon>
        <taxon>Ambrosia</taxon>
    </lineage>
</organism>
<accession>A0AAD5CCK9</accession>
<feature type="chain" id="PRO_5042213108" evidence="1">
    <location>
        <begin position="27"/>
        <end position="87"/>
    </location>
</feature>
<evidence type="ECO:0000313" key="3">
    <source>
        <dbReference type="Proteomes" id="UP001206925"/>
    </source>
</evidence>
<gene>
    <name evidence="2" type="ORF">M8C21_010450</name>
</gene>
<feature type="signal peptide" evidence="1">
    <location>
        <begin position="1"/>
        <end position="26"/>
    </location>
</feature>
<dbReference type="EMBL" id="JAMZMK010008688">
    <property type="protein sequence ID" value="KAI7738983.1"/>
    <property type="molecule type" value="Genomic_DNA"/>
</dbReference>